<dbReference type="AlphaFoldDB" id="A0AAW1P7B3"/>
<gene>
    <name evidence="6" type="ORF">WJX73_008085</name>
</gene>
<dbReference type="Pfam" id="PF01753">
    <property type="entry name" value="zf-MYND"/>
    <property type="match status" value="1"/>
</dbReference>
<comment type="caution">
    <text evidence="6">The sequence shown here is derived from an EMBL/GenBank/DDBJ whole genome shotgun (WGS) entry which is preliminary data.</text>
</comment>
<keyword evidence="2 4" id="KW-0863">Zinc-finger</keyword>
<evidence type="ECO:0000256" key="3">
    <source>
        <dbReference type="ARBA" id="ARBA00022833"/>
    </source>
</evidence>
<evidence type="ECO:0000256" key="4">
    <source>
        <dbReference type="PROSITE-ProRule" id="PRU00134"/>
    </source>
</evidence>
<proteinExistence type="predicted"/>
<evidence type="ECO:0000313" key="6">
    <source>
        <dbReference type="EMBL" id="KAK9805446.1"/>
    </source>
</evidence>
<evidence type="ECO:0000259" key="5">
    <source>
        <dbReference type="PROSITE" id="PS50865"/>
    </source>
</evidence>
<dbReference type="Gene3D" id="6.10.140.2220">
    <property type="match status" value="1"/>
</dbReference>
<keyword evidence="7" id="KW-1185">Reference proteome</keyword>
<dbReference type="PROSITE" id="PS50865">
    <property type="entry name" value="ZF_MYND_2"/>
    <property type="match status" value="1"/>
</dbReference>
<dbReference type="Proteomes" id="UP001465755">
    <property type="component" value="Unassembled WGS sequence"/>
</dbReference>
<protein>
    <recommendedName>
        <fullName evidence="5">MYND-type domain-containing protein</fullName>
    </recommendedName>
</protein>
<dbReference type="PROSITE" id="PS01360">
    <property type="entry name" value="ZF_MYND_1"/>
    <property type="match status" value="1"/>
</dbReference>
<dbReference type="GO" id="GO:0008270">
    <property type="term" value="F:zinc ion binding"/>
    <property type="evidence" value="ECO:0007669"/>
    <property type="project" value="UniProtKB-KW"/>
</dbReference>
<evidence type="ECO:0000256" key="1">
    <source>
        <dbReference type="ARBA" id="ARBA00022723"/>
    </source>
</evidence>
<evidence type="ECO:0000256" key="2">
    <source>
        <dbReference type="ARBA" id="ARBA00022771"/>
    </source>
</evidence>
<reference evidence="6 7" key="1">
    <citation type="journal article" date="2024" name="Nat. Commun.">
        <title>Phylogenomics reveals the evolutionary origins of lichenization in chlorophyte algae.</title>
        <authorList>
            <person name="Puginier C."/>
            <person name="Libourel C."/>
            <person name="Otte J."/>
            <person name="Skaloud P."/>
            <person name="Haon M."/>
            <person name="Grisel S."/>
            <person name="Petersen M."/>
            <person name="Berrin J.G."/>
            <person name="Delaux P.M."/>
            <person name="Dal Grande F."/>
            <person name="Keller J."/>
        </authorList>
    </citation>
    <scope>NUCLEOTIDE SEQUENCE [LARGE SCALE GENOMIC DNA]</scope>
    <source>
        <strain evidence="6 7">SAG 2036</strain>
    </source>
</reference>
<dbReference type="InterPro" id="IPR002893">
    <property type="entry name" value="Znf_MYND"/>
</dbReference>
<keyword evidence="1" id="KW-0479">Metal-binding</keyword>
<sequence>MPVNICSMSAAYDDGMSYMDDDIERQAGCDFVRIGPAGRYLPPGAMDFTTTPPWRDMVGSGGFRGKRLGLLRECPEFAHRPDYERQLMADLLWTARFRLRHAGGLKMLQEFMCLQPECFALVSWPSLAAFKATTRAEEETRRINLTMMALPYKLSQSENPATREDPLANFKLPPRTPYHFLTVFRIKHGADDWVCAEWLFLLPFPLGKPAPMVGLPSPLPPSTHPFAVMLNEDEGRMRMLAGKCSHCGREDGKRYLCTACGQHSYCGKECQLARWKQHKKLCRLQSKLYAESNEGPIRDMLREGNMPDPRH</sequence>
<evidence type="ECO:0000313" key="7">
    <source>
        <dbReference type="Proteomes" id="UP001465755"/>
    </source>
</evidence>
<accession>A0AAW1P7B3</accession>
<organism evidence="6 7">
    <name type="scientific">Symbiochloris irregularis</name>
    <dbReference type="NCBI Taxonomy" id="706552"/>
    <lineage>
        <taxon>Eukaryota</taxon>
        <taxon>Viridiplantae</taxon>
        <taxon>Chlorophyta</taxon>
        <taxon>core chlorophytes</taxon>
        <taxon>Trebouxiophyceae</taxon>
        <taxon>Trebouxiales</taxon>
        <taxon>Trebouxiaceae</taxon>
        <taxon>Symbiochloris</taxon>
    </lineage>
</organism>
<name>A0AAW1P7B3_9CHLO</name>
<feature type="domain" description="MYND-type" evidence="5">
    <location>
        <begin position="244"/>
        <end position="282"/>
    </location>
</feature>
<keyword evidence="3" id="KW-0862">Zinc</keyword>
<dbReference type="EMBL" id="JALJOQ010000043">
    <property type="protein sequence ID" value="KAK9805446.1"/>
    <property type="molecule type" value="Genomic_DNA"/>
</dbReference>
<dbReference type="SUPFAM" id="SSF144232">
    <property type="entry name" value="HIT/MYND zinc finger-like"/>
    <property type="match status" value="1"/>
</dbReference>